<evidence type="ECO:0000313" key="2">
    <source>
        <dbReference type="EMBL" id="GJM84576.1"/>
    </source>
</evidence>
<gene>
    <name evidence="2" type="primary">ga00259</name>
    <name evidence="2" type="ORF">PR202_ga00259</name>
</gene>
<name>A0AAV5BDL9_ELECO</name>
<keyword evidence="1" id="KW-0732">Signal</keyword>
<reference evidence="2" key="2">
    <citation type="submission" date="2021-12" db="EMBL/GenBank/DDBJ databases">
        <title>Resequencing data analysis of finger millet.</title>
        <authorList>
            <person name="Hatakeyama M."/>
            <person name="Aluri S."/>
            <person name="Balachadran M.T."/>
            <person name="Sivarajan S.R."/>
            <person name="Poveda L."/>
            <person name="Shimizu-Inatsugi R."/>
            <person name="Schlapbach R."/>
            <person name="Sreeman S.M."/>
            <person name="Shimizu K.K."/>
        </authorList>
    </citation>
    <scope>NUCLEOTIDE SEQUENCE</scope>
</reference>
<proteinExistence type="predicted"/>
<comment type="caution">
    <text evidence="2">The sequence shown here is derived from an EMBL/GenBank/DDBJ whole genome shotgun (WGS) entry which is preliminary data.</text>
</comment>
<evidence type="ECO:0000313" key="3">
    <source>
        <dbReference type="Proteomes" id="UP001054889"/>
    </source>
</evidence>
<evidence type="ECO:0000256" key="1">
    <source>
        <dbReference type="SAM" id="SignalP"/>
    </source>
</evidence>
<evidence type="ECO:0008006" key="4">
    <source>
        <dbReference type="Google" id="ProtNLM"/>
    </source>
</evidence>
<organism evidence="2 3">
    <name type="scientific">Eleusine coracana subsp. coracana</name>
    <dbReference type="NCBI Taxonomy" id="191504"/>
    <lineage>
        <taxon>Eukaryota</taxon>
        <taxon>Viridiplantae</taxon>
        <taxon>Streptophyta</taxon>
        <taxon>Embryophyta</taxon>
        <taxon>Tracheophyta</taxon>
        <taxon>Spermatophyta</taxon>
        <taxon>Magnoliopsida</taxon>
        <taxon>Liliopsida</taxon>
        <taxon>Poales</taxon>
        <taxon>Poaceae</taxon>
        <taxon>PACMAD clade</taxon>
        <taxon>Chloridoideae</taxon>
        <taxon>Cynodonteae</taxon>
        <taxon>Eleusininae</taxon>
        <taxon>Eleusine</taxon>
    </lineage>
</organism>
<dbReference type="AlphaFoldDB" id="A0AAV5BDL9"/>
<reference evidence="2" key="1">
    <citation type="journal article" date="2018" name="DNA Res.">
        <title>Multiple hybrid de novo genome assembly of finger millet, an orphan allotetraploid crop.</title>
        <authorList>
            <person name="Hatakeyama M."/>
            <person name="Aluri S."/>
            <person name="Balachadran M.T."/>
            <person name="Sivarajan S.R."/>
            <person name="Patrignani A."/>
            <person name="Gruter S."/>
            <person name="Poveda L."/>
            <person name="Shimizu-Inatsugi R."/>
            <person name="Baeten J."/>
            <person name="Francoijs K.J."/>
            <person name="Nataraja K.N."/>
            <person name="Reddy Y.A.N."/>
            <person name="Phadnis S."/>
            <person name="Ravikumar R.L."/>
            <person name="Schlapbach R."/>
            <person name="Sreeman S.M."/>
            <person name="Shimizu K.K."/>
        </authorList>
    </citation>
    <scope>NUCLEOTIDE SEQUENCE</scope>
</reference>
<dbReference type="EMBL" id="BQKI01000001">
    <property type="protein sequence ID" value="GJM84576.1"/>
    <property type="molecule type" value="Genomic_DNA"/>
</dbReference>
<accession>A0AAV5BDL9</accession>
<dbReference type="Proteomes" id="UP001054889">
    <property type="component" value="Unassembled WGS sequence"/>
</dbReference>
<feature type="signal peptide" evidence="1">
    <location>
        <begin position="1"/>
        <end position="19"/>
    </location>
</feature>
<sequence length="142" mass="16166">MLSHCNLVLLLHIWAVGQHVSVDKSEQSIEHLCVHVIHVYDHFLLALLHCAQELCFEDGRSGSKNAPVCLECLAGNLERDICPLFVHQEITKMLVQVRRWHHNKRRRWPLPLLCSELQGNNDIAPDSEAIVLEILTPLANLS</sequence>
<protein>
    <recommendedName>
        <fullName evidence="4">Secreted protein</fullName>
    </recommendedName>
</protein>
<feature type="chain" id="PRO_5043517659" description="Secreted protein" evidence="1">
    <location>
        <begin position="20"/>
        <end position="142"/>
    </location>
</feature>
<keyword evidence="3" id="KW-1185">Reference proteome</keyword>